<feature type="transmembrane region" description="Helical" evidence="2">
    <location>
        <begin position="294"/>
        <end position="312"/>
    </location>
</feature>
<proteinExistence type="predicted"/>
<evidence type="ECO:0000313" key="5">
    <source>
        <dbReference type="Proteomes" id="UP000094094"/>
    </source>
</evidence>
<dbReference type="Proteomes" id="UP000094094">
    <property type="component" value="Chromosome"/>
</dbReference>
<feature type="transmembrane region" description="Helical" evidence="2">
    <location>
        <begin position="196"/>
        <end position="217"/>
    </location>
</feature>
<feature type="transmembrane region" description="Helical" evidence="2">
    <location>
        <begin position="361"/>
        <end position="383"/>
    </location>
</feature>
<dbReference type="GO" id="GO:0016020">
    <property type="term" value="C:membrane"/>
    <property type="evidence" value="ECO:0007669"/>
    <property type="project" value="TreeGrafter"/>
</dbReference>
<keyword evidence="2" id="KW-1133">Transmembrane helix</keyword>
<evidence type="ECO:0000313" key="4">
    <source>
        <dbReference type="EMBL" id="AOP49159.1"/>
    </source>
</evidence>
<feature type="domain" description="Acyltransferase 3" evidence="3">
    <location>
        <begin position="29"/>
        <end position="380"/>
    </location>
</feature>
<feature type="region of interest" description="Disordered" evidence="1">
    <location>
        <begin position="1"/>
        <end position="23"/>
    </location>
</feature>
<feature type="transmembrane region" description="Helical" evidence="2">
    <location>
        <begin position="324"/>
        <end position="341"/>
    </location>
</feature>
<dbReference type="KEGG" id="slc:SL103_25525"/>
<feature type="compositionally biased region" description="Basic residues" evidence="1">
    <location>
        <begin position="1"/>
        <end position="12"/>
    </location>
</feature>
<feature type="transmembrane region" description="Helical" evidence="2">
    <location>
        <begin position="237"/>
        <end position="256"/>
    </location>
</feature>
<dbReference type="InterPro" id="IPR002656">
    <property type="entry name" value="Acyl_transf_3_dom"/>
</dbReference>
<feature type="transmembrane region" description="Helical" evidence="2">
    <location>
        <begin position="66"/>
        <end position="91"/>
    </location>
</feature>
<reference evidence="4 5" key="1">
    <citation type="submission" date="2016-09" db="EMBL/GenBank/DDBJ databases">
        <title>Complete genome sequencing of Streptomyces lydicus 103 and metabolic pathways analysis of antibiotic biosynthesis.</title>
        <authorList>
            <person name="Jia N."/>
            <person name="Ding M.-Z."/>
            <person name="Gao F."/>
            <person name="Yuan Y.-J."/>
        </authorList>
    </citation>
    <scope>NUCLEOTIDE SEQUENCE [LARGE SCALE GENOMIC DNA]</scope>
    <source>
        <strain evidence="4 5">103</strain>
    </source>
</reference>
<protein>
    <submittedName>
        <fullName evidence="4">Acyltransferase</fullName>
    </submittedName>
</protein>
<dbReference type="EMBL" id="CP017157">
    <property type="protein sequence ID" value="AOP49159.1"/>
    <property type="molecule type" value="Genomic_DNA"/>
</dbReference>
<evidence type="ECO:0000256" key="1">
    <source>
        <dbReference type="SAM" id="MobiDB-lite"/>
    </source>
</evidence>
<dbReference type="AlphaFoldDB" id="A0A1D7VQX6"/>
<feature type="transmembrane region" description="Helical" evidence="2">
    <location>
        <begin position="112"/>
        <end position="129"/>
    </location>
</feature>
<gene>
    <name evidence="4" type="ORF">SL103_25525</name>
</gene>
<organism evidence="4 5">
    <name type="scientific">Streptomyces lydicus</name>
    <dbReference type="NCBI Taxonomy" id="47763"/>
    <lineage>
        <taxon>Bacteria</taxon>
        <taxon>Bacillati</taxon>
        <taxon>Actinomycetota</taxon>
        <taxon>Actinomycetes</taxon>
        <taxon>Kitasatosporales</taxon>
        <taxon>Streptomycetaceae</taxon>
        <taxon>Streptomyces</taxon>
    </lineage>
</organism>
<name>A0A1D7VQX6_9ACTN</name>
<accession>A0A1D7VQX6</accession>
<keyword evidence="5" id="KW-1185">Reference proteome</keyword>
<keyword evidence="2" id="KW-0472">Membrane</keyword>
<evidence type="ECO:0000256" key="2">
    <source>
        <dbReference type="SAM" id="Phobius"/>
    </source>
</evidence>
<sequence length="410" mass="45161">MAGHPPGRRRGGGRPMSGEAAPARGRAGAIDGFRGLAALSTVAFHVWQQYFRYDARGSHPPVDNPVLGAVFSLEVIDLFFVLSAYLLTLSYARAAIDGRSTRPARLFLFRRAIRILPLYVLAVLVVWASRNPTLPGNWRDLVEHLTFTHVFDQQRIFYTLGPTWSLSLEVLFYLALVALGPLAVRVCRPLRRRRSRVAVCAAGCAFLFAAPLAWIAVAHYGFGVPHTDWVVYFGPQARFGGFAAGMGLAVATVALGDRGRLGPRTALLVAVLALAGLFALSLDSGPENFTFTFYHPIAAALWTVLLLGTLHVRRRTVWQTLLTSRWPAAVGLVSYSLFIWHEPVMLQLHRAGLLPTDQAGFPLALLVTFLVTLPVAAASYWLVEYPASLLGRLKDHRGRPREFYPEPATR</sequence>
<dbReference type="PANTHER" id="PTHR23028">
    <property type="entry name" value="ACETYLTRANSFERASE"/>
    <property type="match status" value="1"/>
</dbReference>
<dbReference type="InterPro" id="IPR050879">
    <property type="entry name" value="Acyltransferase_3"/>
</dbReference>
<dbReference type="GO" id="GO:0016747">
    <property type="term" value="F:acyltransferase activity, transferring groups other than amino-acyl groups"/>
    <property type="evidence" value="ECO:0007669"/>
    <property type="project" value="InterPro"/>
</dbReference>
<keyword evidence="2" id="KW-0812">Transmembrane</keyword>
<evidence type="ECO:0000259" key="3">
    <source>
        <dbReference type="Pfam" id="PF01757"/>
    </source>
</evidence>
<dbReference type="PANTHER" id="PTHR23028:SF53">
    <property type="entry name" value="ACYL_TRANSF_3 DOMAIN-CONTAINING PROTEIN"/>
    <property type="match status" value="1"/>
</dbReference>
<keyword evidence="4" id="KW-0808">Transferase</keyword>
<feature type="transmembrane region" description="Helical" evidence="2">
    <location>
        <begin position="265"/>
        <end position="282"/>
    </location>
</feature>
<dbReference type="GO" id="GO:0000271">
    <property type="term" value="P:polysaccharide biosynthetic process"/>
    <property type="evidence" value="ECO:0007669"/>
    <property type="project" value="TreeGrafter"/>
</dbReference>
<keyword evidence="4" id="KW-0012">Acyltransferase</keyword>
<dbReference type="OrthoDB" id="5242306at2"/>
<feature type="transmembrane region" description="Helical" evidence="2">
    <location>
        <begin position="164"/>
        <end position="184"/>
    </location>
</feature>
<dbReference type="Pfam" id="PF01757">
    <property type="entry name" value="Acyl_transf_3"/>
    <property type="match status" value="1"/>
</dbReference>